<evidence type="ECO:0000256" key="4">
    <source>
        <dbReference type="ARBA" id="ARBA00022917"/>
    </source>
</evidence>
<keyword evidence="7" id="KW-0496">Mitochondrion</keyword>
<dbReference type="GO" id="GO:0005762">
    <property type="term" value="C:mitochondrial large ribosomal subunit"/>
    <property type="evidence" value="ECO:0007669"/>
    <property type="project" value="TreeGrafter"/>
</dbReference>
<evidence type="ECO:0000259" key="13">
    <source>
        <dbReference type="Pfam" id="PF00472"/>
    </source>
</evidence>
<dbReference type="STRING" id="137246.A0A401RP94"/>
<feature type="domain" description="Prokaryotic-type class I peptide chain release factors" evidence="13">
    <location>
        <begin position="11"/>
        <end position="136"/>
    </location>
</feature>
<dbReference type="GO" id="GO:0070126">
    <property type="term" value="P:mitochondrial translational termination"/>
    <property type="evidence" value="ECO:0007669"/>
    <property type="project" value="TreeGrafter"/>
</dbReference>
<dbReference type="GO" id="GO:0004045">
    <property type="term" value="F:peptidyl-tRNA hydrolase activity"/>
    <property type="evidence" value="ECO:0007669"/>
    <property type="project" value="UniProtKB-EC"/>
</dbReference>
<dbReference type="GO" id="GO:0016150">
    <property type="term" value="F:translation release factor activity, codon nonspecific"/>
    <property type="evidence" value="ECO:0007669"/>
    <property type="project" value="TreeGrafter"/>
</dbReference>
<evidence type="ECO:0000313" key="14">
    <source>
        <dbReference type="EMBL" id="GCC19910.1"/>
    </source>
</evidence>
<proteinExistence type="inferred from homology"/>
<evidence type="ECO:0000256" key="8">
    <source>
        <dbReference type="ARBA" id="ARBA00023274"/>
    </source>
</evidence>
<comment type="caution">
    <text evidence="14">The sequence shown here is derived from an EMBL/GenBank/DDBJ whole genome shotgun (WGS) entry which is preliminary data.</text>
</comment>
<evidence type="ECO:0000256" key="1">
    <source>
        <dbReference type="ARBA" id="ARBA00004173"/>
    </source>
</evidence>
<keyword evidence="8" id="KW-0687">Ribonucleoprotein</keyword>
<dbReference type="AlphaFoldDB" id="A0A401RP94"/>
<dbReference type="EMBL" id="BEZZ01001627">
    <property type="protein sequence ID" value="GCC19910.1"/>
    <property type="molecule type" value="Genomic_DNA"/>
</dbReference>
<evidence type="ECO:0000256" key="7">
    <source>
        <dbReference type="ARBA" id="ARBA00023128"/>
    </source>
</evidence>
<dbReference type="PANTHER" id="PTHR11075:SF54">
    <property type="entry name" value="LARGE RIBOSOMAL SUBUNIT PROTEIN ML62"/>
    <property type="match status" value="1"/>
</dbReference>
<keyword evidence="6" id="KW-0689">Ribosomal protein</keyword>
<dbReference type="PANTHER" id="PTHR11075">
    <property type="entry name" value="PEPTIDE CHAIN RELEASE FACTOR"/>
    <property type="match status" value="1"/>
</dbReference>
<keyword evidence="3" id="KW-0378">Hydrolase</keyword>
<accession>A0A401RP94</accession>
<feature type="compositionally biased region" description="Basic and acidic residues" evidence="12">
    <location>
        <begin position="103"/>
        <end position="122"/>
    </location>
</feature>
<dbReference type="OMA" id="GGQNVNC"/>
<evidence type="ECO:0000256" key="3">
    <source>
        <dbReference type="ARBA" id="ARBA00022801"/>
    </source>
</evidence>
<keyword evidence="5" id="KW-0809">Transit peptide</keyword>
<dbReference type="OrthoDB" id="270639at2759"/>
<comment type="similarity">
    <text evidence="9">Belongs to the prokaryotic/mitochondrial release factor family. Mitochondrion-specific ribosomal protein mL62 subfamily.</text>
</comment>
<dbReference type="EC" id="3.1.1.29" evidence="2"/>
<sequence length="141" mass="16333">MFEAANRCLDRLTVTYCRSSGPGGQNVNKVNTKAEVRFHVATADWLSEDVRSTITAKYQNRINRAGQLIVTSEVSRYQMKNLADCLQKIRNIVAAASQQPKQPSKEDAETRRMRVENMQRERLRQKRIQSTIKRDRRMGFD</sequence>
<dbReference type="Pfam" id="PF00472">
    <property type="entry name" value="RF-1"/>
    <property type="match status" value="1"/>
</dbReference>
<dbReference type="FunFam" id="3.30.160.20:FF:000050">
    <property type="entry name" value="Peptidyl-tRNA hydrolase ICT1, mitochondrial"/>
    <property type="match status" value="1"/>
</dbReference>
<dbReference type="Gene3D" id="3.30.160.20">
    <property type="match status" value="1"/>
</dbReference>
<name>A0A401RP94_CHIPU</name>
<evidence type="ECO:0000256" key="5">
    <source>
        <dbReference type="ARBA" id="ARBA00022946"/>
    </source>
</evidence>
<dbReference type="Proteomes" id="UP000287033">
    <property type="component" value="Unassembled WGS sequence"/>
</dbReference>
<dbReference type="SUPFAM" id="SSF110916">
    <property type="entry name" value="Peptidyl-tRNA hydrolase domain-like"/>
    <property type="match status" value="1"/>
</dbReference>
<evidence type="ECO:0000256" key="6">
    <source>
        <dbReference type="ARBA" id="ARBA00022980"/>
    </source>
</evidence>
<organism evidence="14 15">
    <name type="scientific">Chiloscyllium punctatum</name>
    <name type="common">Brownbanded bambooshark</name>
    <name type="synonym">Hemiscyllium punctatum</name>
    <dbReference type="NCBI Taxonomy" id="137246"/>
    <lineage>
        <taxon>Eukaryota</taxon>
        <taxon>Metazoa</taxon>
        <taxon>Chordata</taxon>
        <taxon>Craniata</taxon>
        <taxon>Vertebrata</taxon>
        <taxon>Chondrichthyes</taxon>
        <taxon>Elasmobranchii</taxon>
        <taxon>Galeomorphii</taxon>
        <taxon>Galeoidea</taxon>
        <taxon>Orectolobiformes</taxon>
        <taxon>Hemiscylliidae</taxon>
        <taxon>Chiloscyllium</taxon>
    </lineage>
</organism>
<evidence type="ECO:0000256" key="10">
    <source>
        <dbReference type="ARBA" id="ARBA00039441"/>
    </source>
</evidence>
<dbReference type="GO" id="GO:0005743">
    <property type="term" value="C:mitochondrial inner membrane"/>
    <property type="evidence" value="ECO:0007669"/>
    <property type="project" value="UniProtKB-ARBA"/>
</dbReference>
<evidence type="ECO:0000256" key="2">
    <source>
        <dbReference type="ARBA" id="ARBA00013260"/>
    </source>
</evidence>
<protein>
    <recommendedName>
        <fullName evidence="10">Large ribosomal subunit protein mL62</fullName>
        <ecNumber evidence="2">3.1.1.29</ecNumber>
    </recommendedName>
    <alternativeName>
        <fullName evidence="11">Peptidyl-tRNA hydrolase ICT1, mitochondrial</fullName>
    </alternativeName>
</protein>
<comment type="subcellular location">
    <subcellularLocation>
        <location evidence="1">Mitochondrion</location>
    </subcellularLocation>
</comment>
<keyword evidence="15" id="KW-1185">Reference proteome</keyword>
<dbReference type="InterPro" id="IPR000352">
    <property type="entry name" value="Pep_chain_release_fac_I"/>
</dbReference>
<reference evidence="14 15" key="1">
    <citation type="journal article" date="2018" name="Nat. Ecol. Evol.">
        <title>Shark genomes provide insights into elasmobranch evolution and the origin of vertebrates.</title>
        <authorList>
            <person name="Hara Y"/>
            <person name="Yamaguchi K"/>
            <person name="Onimaru K"/>
            <person name="Kadota M"/>
            <person name="Koyanagi M"/>
            <person name="Keeley SD"/>
            <person name="Tatsumi K"/>
            <person name="Tanaka K"/>
            <person name="Motone F"/>
            <person name="Kageyama Y"/>
            <person name="Nozu R"/>
            <person name="Adachi N"/>
            <person name="Nishimura O"/>
            <person name="Nakagawa R"/>
            <person name="Tanegashima C"/>
            <person name="Kiyatake I"/>
            <person name="Matsumoto R"/>
            <person name="Murakumo K"/>
            <person name="Nishida K"/>
            <person name="Terakita A"/>
            <person name="Kuratani S"/>
            <person name="Sato K"/>
            <person name="Hyodo S Kuraku.S."/>
        </authorList>
    </citation>
    <scope>NUCLEOTIDE SEQUENCE [LARGE SCALE GENOMIC DNA]</scope>
</reference>
<evidence type="ECO:0000256" key="9">
    <source>
        <dbReference type="ARBA" id="ARBA00038225"/>
    </source>
</evidence>
<gene>
    <name evidence="14" type="ORF">chiPu_0018614</name>
</gene>
<evidence type="ECO:0000256" key="11">
    <source>
        <dbReference type="ARBA" id="ARBA00041531"/>
    </source>
</evidence>
<feature type="region of interest" description="Disordered" evidence="12">
    <location>
        <begin position="96"/>
        <end position="141"/>
    </location>
</feature>
<keyword evidence="4" id="KW-0648">Protein biosynthesis</keyword>
<evidence type="ECO:0000313" key="15">
    <source>
        <dbReference type="Proteomes" id="UP000287033"/>
    </source>
</evidence>
<dbReference type="InterPro" id="IPR052104">
    <property type="entry name" value="Mito_Release_Factor_mL62"/>
</dbReference>
<evidence type="ECO:0000256" key="12">
    <source>
        <dbReference type="SAM" id="MobiDB-lite"/>
    </source>
</evidence>